<evidence type="ECO:0000256" key="2">
    <source>
        <dbReference type="PROSITE-ProRule" id="PRU00708"/>
    </source>
</evidence>
<accession>A0A813E861</accession>
<evidence type="ECO:0000313" key="4">
    <source>
        <dbReference type="EMBL" id="CAE8597304.1"/>
    </source>
</evidence>
<dbReference type="Pfam" id="PF13041">
    <property type="entry name" value="PPR_2"/>
    <property type="match status" value="1"/>
</dbReference>
<dbReference type="InterPro" id="IPR020103">
    <property type="entry name" value="PsdUridine_synth_cat_dom_sf"/>
</dbReference>
<dbReference type="AlphaFoldDB" id="A0A813E861"/>
<keyword evidence="5" id="KW-1185">Reference proteome</keyword>
<keyword evidence="1" id="KW-0677">Repeat</keyword>
<dbReference type="SUPFAM" id="SSF55120">
    <property type="entry name" value="Pseudouridine synthase"/>
    <property type="match status" value="1"/>
</dbReference>
<dbReference type="NCBIfam" id="TIGR00756">
    <property type="entry name" value="PPR"/>
    <property type="match status" value="1"/>
</dbReference>
<dbReference type="SUPFAM" id="SSF53474">
    <property type="entry name" value="alpha/beta-Hydrolases"/>
    <property type="match status" value="1"/>
</dbReference>
<sequence length="1175" mass="129159">MLAPDAISYNSAISACAKKGCWEFSVALLSIMPDPDRISYNSAISACEKGFQWQLALRLLHGMPAKSLSQDAISFNSAISACEKGGQWQVALSLLKREMRQRRVSPDVVSYNAVLSACEKGGAWQEALGLLSLMAEALVTPDVVSWSAAISSCAAGSQWQLALGLLSEMTVRRVMPNEFSYSSAIAACDKGGCWPWALSLLDDMARNRVRQSIIGCNTAISACDKGGQWQLALLLLHAMPDLGLTPNEISYNAALSACDRGRQWELALKHLSAMSEMLLRPDDISFTAAISACEKCGKVGEGLALLREFKDRDVAYSLAFVPWALARLNVEDPEVIDAAFTEAAQRLEASTHSPRELSTLAWASAMLGRSHEEGAQLFRSLSEQVIQQIRDFQIEDLMLVAWGASASASDANLSRKFADCILGVLWACSFGGTLSEEFLAAARRQMRRFGWALDGTRLRPELPVRMDMLPVVAKDQLQSEPAVVLDLSDRLVVFKPPDWEVADQHTELQLSSYLQALLGQGNCPILHDAEHGCGFLHRLDVPSSGLILAAKTYEAFYDLQVQMATGQVERDYVILCRGWVPPALSHIRAQVSWREEIANAPLETLGVKTRAGARGKPAQTRLKVLALASHEVEALSLVAVRISTGRRHQIRSNFAHVGHPTVRDGKYTAAATFQSDLALCERNFLHRYRLAFKDAAELRREVVVPVPEDLLEALRAVGLEAKGPDSAQAFDAWLSGLGPRDWDEYKGISAEQVQLQKYLKACVLSALVPDPLASAGCKGSVPEWLERGSLASFSHLEVDDALLFGHRRSYSYHVPAEYSGRNALPIVFDFHGYYDDAKSEAHEDAVMRESARYGFISVFPRAWADFPNGDKWGSSAWGGPGLDGTVGRYGPGCDKKWAGNYPCYKSCEALGRCGSSMQKGLVDCHSGPCIDDDMFVDVLFQHILSHFCVDRSRVHATGVSDGAIFLYGLIGRSRLGEFGASLASAVLVEGSVPLGFLHSPVSPIAIMDIHGTHDHCVPGNVSNSYKEHLCPVKAVGPRGCVVSDDFYYYTPVGEILALWGLGNRCSDASLPFNLDVGEDKDYVHYPTQQRFDGGKADFWCASRSLSSLCQAPVVWCTHNGKHDWPWAPDEKHPSLRVAHHHRQFAKMMWWFMSQHRQTHLLGFTTDEPESRSSFQ</sequence>
<dbReference type="OrthoDB" id="424610at2759"/>
<dbReference type="PANTHER" id="PTHR47447">
    <property type="entry name" value="OS03G0856100 PROTEIN"/>
    <property type="match status" value="1"/>
</dbReference>
<dbReference type="Gene3D" id="3.30.2350.10">
    <property type="entry name" value="Pseudouridine synthase"/>
    <property type="match status" value="1"/>
</dbReference>
<dbReference type="InterPro" id="IPR011990">
    <property type="entry name" value="TPR-like_helical_dom_sf"/>
</dbReference>
<evidence type="ECO:0000313" key="5">
    <source>
        <dbReference type="Proteomes" id="UP000654075"/>
    </source>
</evidence>
<dbReference type="EMBL" id="CAJNNV010009358">
    <property type="protein sequence ID" value="CAE8597304.1"/>
    <property type="molecule type" value="Genomic_DNA"/>
</dbReference>
<evidence type="ECO:0000256" key="1">
    <source>
        <dbReference type="ARBA" id="ARBA00022737"/>
    </source>
</evidence>
<dbReference type="Pfam" id="PF01535">
    <property type="entry name" value="PPR"/>
    <property type="match status" value="4"/>
</dbReference>
<dbReference type="PANTHER" id="PTHR47447:SF17">
    <property type="entry name" value="OS12G0638900 PROTEIN"/>
    <property type="match status" value="1"/>
</dbReference>
<gene>
    <name evidence="4" type="ORF">PGLA1383_LOCUS15752</name>
</gene>
<dbReference type="PROSITE" id="PS51375">
    <property type="entry name" value="PPR"/>
    <property type="match status" value="5"/>
</dbReference>
<dbReference type="Gene3D" id="1.25.40.10">
    <property type="entry name" value="Tetratricopeptide repeat domain"/>
    <property type="match status" value="3"/>
</dbReference>
<proteinExistence type="predicted"/>
<dbReference type="CDD" id="cd02869">
    <property type="entry name" value="PseudoU_synth_RluA_like"/>
    <property type="match status" value="1"/>
</dbReference>
<evidence type="ECO:0000259" key="3">
    <source>
        <dbReference type="Pfam" id="PF00849"/>
    </source>
</evidence>
<organism evidence="4 5">
    <name type="scientific">Polarella glacialis</name>
    <name type="common">Dinoflagellate</name>
    <dbReference type="NCBI Taxonomy" id="89957"/>
    <lineage>
        <taxon>Eukaryota</taxon>
        <taxon>Sar</taxon>
        <taxon>Alveolata</taxon>
        <taxon>Dinophyceae</taxon>
        <taxon>Suessiales</taxon>
        <taxon>Suessiaceae</taxon>
        <taxon>Polarella</taxon>
    </lineage>
</organism>
<dbReference type="Pfam" id="PF00849">
    <property type="entry name" value="PseudoU_synth_2"/>
    <property type="match status" value="1"/>
</dbReference>
<feature type="repeat" description="PPR" evidence="2">
    <location>
        <begin position="142"/>
        <end position="176"/>
    </location>
</feature>
<dbReference type="Pfam" id="PF13812">
    <property type="entry name" value="PPR_3"/>
    <property type="match status" value="1"/>
</dbReference>
<dbReference type="GO" id="GO:0003723">
    <property type="term" value="F:RNA binding"/>
    <property type="evidence" value="ECO:0007669"/>
    <property type="project" value="InterPro"/>
</dbReference>
<dbReference type="Gene3D" id="3.40.50.1820">
    <property type="entry name" value="alpha/beta hydrolase"/>
    <property type="match status" value="1"/>
</dbReference>
<feature type="domain" description="Pseudouridine synthase RsuA/RluA-like" evidence="3">
    <location>
        <begin position="520"/>
        <end position="656"/>
    </location>
</feature>
<dbReference type="GO" id="GO:0001522">
    <property type="term" value="P:pseudouridine synthesis"/>
    <property type="evidence" value="ECO:0007669"/>
    <property type="project" value="InterPro"/>
</dbReference>
<comment type="caution">
    <text evidence="4">The sequence shown here is derived from an EMBL/GenBank/DDBJ whole genome shotgun (WGS) entry which is preliminary data.</text>
</comment>
<protein>
    <recommendedName>
        <fullName evidence="3">Pseudouridine synthase RsuA/RluA-like domain-containing protein</fullName>
    </recommendedName>
</protein>
<dbReference type="InterPro" id="IPR006145">
    <property type="entry name" value="PsdUridine_synth_RsuA/RluA"/>
</dbReference>
<feature type="repeat" description="PPR" evidence="2">
    <location>
        <begin position="107"/>
        <end position="141"/>
    </location>
</feature>
<dbReference type="GO" id="GO:0009982">
    <property type="term" value="F:pseudouridine synthase activity"/>
    <property type="evidence" value="ECO:0007669"/>
    <property type="project" value="InterPro"/>
</dbReference>
<dbReference type="InterPro" id="IPR002885">
    <property type="entry name" value="PPR_rpt"/>
</dbReference>
<dbReference type="Proteomes" id="UP000654075">
    <property type="component" value="Unassembled WGS sequence"/>
</dbReference>
<dbReference type="InterPro" id="IPR029058">
    <property type="entry name" value="AB_hydrolase_fold"/>
</dbReference>
<name>A0A813E861_POLGL</name>
<feature type="repeat" description="PPR" evidence="2">
    <location>
        <begin position="247"/>
        <end position="281"/>
    </location>
</feature>
<feature type="repeat" description="PPR" evidence="2">
    <location>
        <begin position="212"/>
        <end position="246"/>
    </location>
</feature>
<feature type="repeat" description="PPR" evidence="2">
    <location>
        <begin position="71"/>
        <end position="106"/>
    </location>
</feature>
<reference evidence="4" key="1">
    <citation type="submission" date="2021-02" db="EMBL/GenBank/DDBJ databases">
        <authorList>
            <person name="Dougan E. K."/>
            <person name="Rhodes N."/>
            <person name="Thang M."/>
            <person name="Chan C."/>
        </authorList>
    </citation>
    <scope>NUCLEOTIDE SEQUENCE</scope>
</reference>